<dbReference type="Proteomes" id="UP001138802">
    <property type="component" value="Unassembled WGS sequence"/>
</dbReference>
<organism evidence="2 3">
    <name type="scientific">Thiocapsa imhoffii</name>
    <dbReference type="NCBI Taxonomy" id="382777"/>
    <lineage>
        <taxon>Bacteria</taxon>
        <taxon>Pseudomonadati</taxon>
        <taxon>Pseudomonadota</taxon>
        <taxon>Gammaproteobacteria</taxon>
        <taxon>Chromatiales</taxon>
        <taxon>Chromatiaceae</taxon>
        <taxon>Thiocapsa</taxon>
    </lineage>
</organism>
<keyword evidence="3" id="KW-1185">Reference proteome</keyword>
<protein>
    <submittedName>
        <fullName evidence="2">DUF58 domain-containing protein</fullName>
    </submittedName>
</protein>
<dbReference type="InterPro" id="IPR036465">
    <property type="entry name" value="vWFA_dom_sf"/>
</dbReference>
<dbReference type="InterPro" id="IPR002881">
    <property type="entry name" value="DUF58"/>
</dbReference>
<dbReference type="AlphaFoldDB" id="A0A9X1BA43"/>
<evidence type="ECO:0000259" key="1">
    <source>
        <dbReference type="Pfam" id="PF01882"/>
    </source>
</evidence>
<accession>A0A9X1BA43</accession>
<dbReference type="Pfam" id="PF01882">
    <property type="entry name" value="DUF58"/>
    <property type="match status" value="1"/>
</dbReference>
<reference evidence="2 3" key="1">
    <citation type="journal article" date="2020" name="Microorganisms">
        <title>Osmotic Adaptation and Compatible Solute Biosynthesis of Phototrophic Bacteria as Revealed from Genome Analyses.</title>
        <authorList>
            <person name="Imhoff J.F."/>
            <person name="Rahn T."/>
            <person name="Kunzel S."/>
            <person name="Keller A."/>
            <person name="Neulinger S.C."/>
        </authorList>
    </citation>
    <scope>NUCLEOTIDE SEQUENCE [LARGE SCALE GENOMIC DNA]</scope>
    <source>
        <strain evidence="2 3">DSM 21303</strain>
    </source>
</reference>
<dbReference type="SUPFAM" id="SSF53300">
    <property type="entry name" value="vWA-like"/>
    <property type="match status" value="1"/>
</dbReference>
<evidence type="ECO:0000313" key="3">
    <source>
        <dbReference type="Proteomes" id="UP001138802"/>
    </source>
</evidence>
<name>A0A9X1BA43_9GAMM</name>
<dbReference type="PANTHER" id="PTHR33608:SF3">
    <property type="entry name" value="SLR2013 PROTEIN"/>
    <property type="match status" value="1"/>
</dbReference>
<feature type="domain" description="DUF58" evidence="1">
    <location>
        <begin position="201"/>
        <end position="372"/>
    </location>
</feature>
<proteinExistence type="predicted"/>
<sequence length="438" mass="49606">MRPRQALVPWLAGWTGLGLAAHWLPSAVLVWQLAGLLIASFSLADWWALHRQPTPRLVERLVGGRLGRLALHDWGDVELTLANPSARSLRLWLHDAHPSRFAVRGLPCAILLGPGETTHVRYQLRPGQRGDFCIAGSRIALHSPLRLWVDHRFIPLATRVQVGPNRRVLSRALLNGARARAGERGPHPQLDRRAGMDFQQLRDFRQGDNLRRIDWKASARMRKLIAREYRDERDQQLVFMLDAGRRMRHGDAGHTHLDEALNALLAVADLALAQGDAVGAMTFGGPQRWQAPRRGTRTLGRLIDALYDLQPSLEPADPLEAARTLWPRLPRRTWVIIMTNTRNEDQSELEQAARLLRRRHLLVIADLREAVLDRTLAQGMTDLPSALRYHAAQDWLEQRRAHGARLRQLGVETLDLVPTGLPQALIERYRALKHAGMR</sequence>
<dbReference type="EMBL" id="NRSD01000029">
    <property type="protein sequence ID" value="MBK1646624.1"/>
    <property type="molecule type" value="Genomic_DNA"/>
</dbReference>
<gene>
    <name evidence="2" type="ORF">CKO25_18670</name>
</gene>
<comment type="caution">
    <text evidence="2">The sequence shown here is derived from an EMBL/GenBank/DDBJ whole genome shotgun (WGS) entry which is preliminary data.</text>
</comment>
<dbReference type="Gene3D" id="3.40.50.410">
    <property type="entry name" value="von Willebrand factor, type A domain"/>
    <property type="match status" value="1"/>
</dbReference>
<evidence type="ECO:0000313" key="2">
    <source>
        <dbReference type="EMBL" id="MBK1646624.1"/>
    </source>
</evidence>
<dbReference type="PANTHER" id="PTHR33608">
    <property type="entry name" value="BLL2464 PROTEIN"/>
    <property type="match status" value="1"/>
</dbReference>
<dbReference type="RefSeq" id="WP_200389444.1">
    <property type="nucleotide sequence ID" value="NZ_NRSD01000029.1"/>
</dbReference>